<sequence length="211" mass="24727">MWGNLWTLNIVLLIPCHQLVDGAFKHIDVGKYLEDKGVLPKGGPTVEVNDDLYSDVMVHADHVSQMMEHSELVMLRKDCTLETRVKEYLRIADADRVTMESVEFAMRTNHSDNEIYPRVINMTKILSNIEEEIRGLPVRQQLDKLIVVMKWLCDIRNDLADIGLIKYYTVFMDFWDLERRRPGDFTTLLPIMDWVRLNQVRKILGNKYAKF</sequence>
<gene>
    <name evidence="2" type="ORF">g.4663</name>
</gene>
<feature type="chain" id="PRO_5008581380" evidence="1">
    <location>
        <begin position="23"/>
        <end position="211"/>
    </location>
</feature>
<dbReference type="AlphaFoldDB" id="A0A1B6DH96"/>
<reference evidence="2" key="1">
    <citation type="submission" date="2015-12" db="EMBL/GenBank/DDBJ databases">
        <title>De novo transcriptome assembly of four potential Pierce s Disease insect vectors from Arizona vineyards.</title>
        <authorList>
            <person name="Tassone E.E."/>
        </authorList>
    </citation>
    <scope>NUCLEOTIDE SEQUENCE</scope>
</reference>
<accession>A0A1B6DH96</accession>
<proteinExistence type="predicted"/>
<evidence type="ECO:0000256" key="1">
    <source>
        <dbReference type="SAM" id="SignalP"/>
    </source>
</evidence>
<keyword evidence="1" id="KW-0732">Signal</keyword>
<evidence type="ECO:0000313" key="2">
    <source>
        <dbReference type="EMBL" id="JAS25057.1"/>
    </source>
</evidence>
<dbReference type="EMBL" id="GEDC01012241">
    <property type="protein sequence ID" value="JAS25057.1"/>
    <property type="molecule type" value="Transcribed_RNA"/>
</dbReference>
<feature type="signal peptide" evidence="1">
    <location>
        <begin position="1"/>
        <end position="22"/>
    </location>
</feature>
<organism evidence="2">
    <name type="scientific">Clastoptera arizonana</name>
    <name type="common">Arizona spittle bug</name>
    <dbReference type="NCBI Taxonomy" id="38151"/>
    <lineage>
        <taxon>Eukaryota</taxon>
        <taxon>Metazoa</taxon>
        <taxon>Ecdysozoa</taxon>
        <taxon>Arthropoda</taxon>
        <taxon>Hexapoda</taxon>
        <taxon>Insecta</taxon>
        <taxon>Pterygota</taxon>
        <taxon>Neoptera</taxon>
        <taxon>Paraneoptera</taxon>
        <taxon>Hemiptera</taxon>
        <taxon>Auchenorrhyncha</taxon>
        <taxon>Cercopoidea</taxon>
        <taxon>Clastopteridae</taxon>
        <taxon>Clastoptera</taxon>
    </lineage>
</organism>
<protein>
    <submittedName>
        <fullName evidence="2">Uncharacterized protein</fullName>
    </submittedName>
</protein>
<name>A0A1B6DH96_9HEMI</name>